<keyword evidence="1" id="KW-0175">Coiled coil</keyword>
<dbReference type="GO" id="GO:0072344">
    <property type="term" value="P:rescue of stalled ribosome"/>
    <property type="evidence" value="ECO:0007669"/>
    <property type="project" value="TreeGrafter"/>
</dbReference>
<feature type="region of interest" description="Disordered" evidence="2">
    <location>
        <begin position="326"/>
        <end position="370"/>
    </location>
</feature>
<dbReference type="Pfam" id="PF05670">
    <property type="entry name" value="NFACT-R_1"/>
    <property type="match status" value="1"/>
</dbReference>
<name>D6SNZ0_9BACT</name>
<evidence type="ECO:0000256" key="1">
    <source>
        <dbReference type="SAM" id="Coils"/>
    </source>
</evidence>
<evidence type="ECO:0000313" key="4">
    <source>
        <dbReference type="EMBL" id="EFI34466.1"/>
    </source>
</evidence>
<feature type="compositionally biased region" description="Basic and acidic residues" evidence="2">
    <location>
        <begin position="326"/>
        <end position="335"/>
    </location>
</feature>
<dbReference type="GO" id="GO:1990112">
    <property type="term" value="C:RQC complex"/>
    <property type="evidence" value="ECO:0007669"/>
    <property type="project" value="TreeGrafter"/>
</dbReference>
<dbReference type="PANTHER" id="PTHR15239:SF6">
    <property type="entry name" value="RIBOSOME QUALITY CONTROL COMPLEX SUBUNIT NEMF"/>
    <property type="match status" value="1"/>
</dbReference>
<dbReference type="Gene3D" id="2.30.310.10">
    <property type="entry name" value="ibrinogen binding protein from staphylococcus aureus domain"/>
    <property type="match status" value="1"/>
</dbReference>
<dbReference type="RefSeq" id="WP_008869788.1">
    <property type="nucleotide sequence ID" value="NZ_ACJN02000002.1"/>
</dbReference>
<protein>
    <submittedName>
        <fullName evidence="4">Fibronectin-binding A domain protein</fullName>
    </submittedName>
</protein>
<dbReference type="GO" id="GO:0043023">
    <property type="term" value="F:ribosomal large subunit binding"/>
    <property type="evidence" value="ECO:0007669"/>
    <property type="project" value="TreeGrafter"/>
</dbReference>
<keyword evidence="5" id="KW-1185">Reference proteome</keyword>
<comment type="caution">
    <text evidence="4">The sequence shown here is derived from an EMBL/GenBank/DDBJ whole genome shotgun (WGS) entry which is preliminary data.</text>
</comment>
<dbReference type="InterPro" id="IPR008532">
    <property type="entry name" value="NFACT_RNA-bd"/>
</dbReference>
<evidence type="ECO:0000259" key="3">
    <source>
        <dbReference type="Pfam" id="PF05670"/>
    </source>
</evidence>
<feature type="coiled-coil region" evidence="1">
    <location>
        <begin position="230"/>
        <end position="262"/>
    </location>
</feature>
<dbReference type="Pfam" id="PF05833">
    <property type="entry name" value="NFACT_N"/>
    <property type="match status" value="2"/>
</dbReference>
<gene>
    <name evidence="4" type="ORF">Dthio_PD1825</name>
</gene>
<evidence type="ECO:0000256" key="2">
    <source>
        <dbReference type="SAM" id="MobiDB-lite"/>
    </source>
</evidence>
<dbReference type="Proteomes" id="UP000005496">
    <property type="component" value="Unassembled WGS sequence"/>
</dbReference>
<reference evidence="4" key="1">
    <citation type="submission" date="2010-05" db="EMBL/GenBank/DDBJ databases">
        <title>The draft genome of Desulfonatronospira thiodismutans ASO3-1.</title>
        <authorList>
            <consortium name="US DOE Joint Genome Institute (JGI-PGF)"/>
            <person name="Lucas S."/>
            <person name="Copeland A."/>
            <person name="Lapidus A."/>
            <person name="Cheng J.-F."/>
            <person name="Bruce D."/>
            <person name="Goodwin L."/>
            <person name="Pitluck S."/>
            <person name="Chertkov O."/>
            <person name="Brettin T."/>
            <person name="Detter J.C."/>
            <person name="Han C."/>
            <person name="Land M.L."/>
            <person name="Hauser L."/>
            <person name="Kyrpides N."/>
            <person name="Mikhailova N."/>
            <person name="Muyzer G."/>
            <person name="Woyke T."/>
        </authorList>
    </citation>
    <scope>NUCLEOTIDE SEQUENCE [LARGE SCALE GENOMIC DNA]</scope>
    <source>
        <strain evidence="4">ASO3-1</strain>
    </source>
</reference>
<sequence>MEANFFRFAVQELFDKVQGVRIEKVYMPGRDIYTLDMGKRGNLILACSRKQGFFTLSSTKPPNPSKPPAQAMRLRKHIKNRRILDMISMWPERRIFLRLFAADPVWLELDLVRGLSVVDDPGVSPEDSIAWPDLESFFADKEIWKTHPQLTPPLRQELTRRSPDEAGRLLQDLAAGRPEGFFICEKGPDRLGLSCFRITDSDTCREFDSALEACAAFAEPGLQSLLDAPIEKAREKEEKKKNRKLQKKMQQIQEDHKRLLEMTKLEDQGKIIQNNLYQLDPEQKTAGLRLKDHHGLEHELELDPGRTVRENMQWFFKRARKGKRGLEAVSRRKNELAGPELGSHQADASRQEKESRQAQSSDSRSDLHRKAHVFRSSDGYTILRAKNSRVAGDLLRKYASWFDYWLHSQDGPGAHTILKRRGREESVPERTLEEAAVLAALASFQKNEGRARIMCALVKDVKPVKGAAPGRVKVDRVYKSLVVEPDPDLEAGLKVDKS</sequence>
<dbReference type="EMBL" id="ACJN02000002">
    <property type="protein sequence ID" value="EFI34466.1"/>
    <property type="molecule type" value="Genomic_DNA"/>
</dbReference>
<feature type="compositionally biased region" description="Basic and acidic residues" evidence="2">
    <location>
        <begin position="347"/>
        <end position="356"/>
    </location>
</feature>
<dbReference type="eggNOG" id="COG1293">
    <property type="taxonomic scope" value="Bacteria"/>
</dbReference>
<dbReference type="OrthoDB" id="9766163at2"/>
<feature type="domain" description="NFACT RNA-binding" evidence="3">
    <location>
        <begin position="370"/>
        <end position="461"/>
    </location>
</feature>
<organism evidence="4 5">
    <name type="scientific">Desulfonatronospira thiodismutans ASO3-1</name>
    <dbReference type="NCBI Taxonomy" id="555779"/>
    <lineage>
        <taxon>Bacteria</taxon>
        <taxon>Pseudomonadati</taxon>
        <taxon>Thermodesulfobacteriota</taxon>
        <taxon>Desulfovibrionia</taxon>
        <taxon>Desulfovibrionales</taxon>
        <taxon>Desulfonatronovibrionaceae</taxon>
        <taxon>Desulfonatronospira</taxon>
    </lineage>
</organism>
<dbReference type="GO" id="GO:0000049">
    <property type="term" value="F:tRNA binding"/>
    <property type="evidence" value="ECO:0007669"/>
    <property type="project" value="TreeGrafter"/>
</dbReference>
<proteinExistence type="predicted"/>
<accession>D6SNZ0</accession>
<dbReference type="InterPro" id="IPR051608">
    <property type="entry name" value="RQC_Subunit_NEMF"/>
</dbReference>
<evidence type="ECO:0000313" key="5">
    <source>
        <dbReference type="Proteomes" id="UP000005496"/>
    </source>
</evidence>
<dbReference type="AlphaFoldDB" id="D6SNZ0"/>
<dbReference type="PANTHER" id="PTHR15239">
    <property type="entry name" value="NUCLEAR EXPORT MEDIATOR FACTOR NEMF"/>
    <property type="match status" value="1"/>
</dbReference>